<dbReference type="AlphaFoldDB" id="A0AA42CNM6"/>
<gene>
    <name evidence="1" type="ORF">M8523_34400</name>
</gene>
<organism evidence="1 2">
    <name type="scientific">Lichenifustis flavocetrariae</name>
    <dbReference type="NCBI Taxonomy" id="2949735"/>
    <lineage>
        <taxon>Bacteria</taxon>
        <taxon>Pseudomonadati</taxon>
        <taxon>Pseudomonadota</taxon>
        <taxon>Alphaproteobacteria</taxon>
        <taxon>Hyphomicrobiales</taxon>
        <taxon>Lichenihabitantaceae</taxon>
        <taxon>Lichenifustis</taxon>
    </lineage>
</organism>
<evidence type="ECO:0000313" key="2">
    <source>
        <dbReference type="Proteomes" id="UP001165667"/>
    </source>
</evidence>
<reference evidence="1" key="1">
    <citation type="submission" date="2022-05" db="EMBL/GenBank/DDBJ databases">
        <authorList>
            <person name="Pankratov T."/>
        </authorList>
    </citation>
    <scope>NUCLEOTIDE SEQUENCE</scope>
    <source>
        <strain evidence="1">BP6-180914</strain>
    </source>
</reference>
<comment type="caution">
    <text evidence="1">The sequence shown here is derived from an EMBL/GenBank/DDBJ whole genome shotgun (WGS) entry which is preliminary data.</text>
</comment>
<accession>A0AA42CNM6</accession>
<evidence type="ECO:0000313" key="1">
    <source>
        <dbReference type="EMBL" id="MCW6512961.1"/>
    </source>
</evidence>
<dbReference type="EMBL" id="JAMOIM010000078">
    <property type="protein sequence ID" value="MCW6512961.1"/>
    <property type="molecule type" value="Genomic_DNA"/>
</dbReference>
<name>A0AA42CNM6_9HYPH</name>
<protein>
    <submittedName>
        <fullName evidence="1">Uncharacterized protein</fullName>
    </submittedName>
</protein>
<dbReference type="Proteomes" id="UP001165667">
    <property type="component" value="Unassembled WGS sequence"/>
</dbReference>
<proteinExistence type="predicted"/>
<sequence>MTMTMKPWIAVSIWLALGLAPVWATETSCSPKKLDTTLFGVALEDSRSALARLGKDWETQRSDLQLESALFQSQDGKQTLTVFIQPDGGSDYAIAQFDLRLRQTGEKHRRLPEGLLKTGSGIRLGLRMGEIVARLGVCFTETTTASKRRILHYGVETAQGASFLQRYNMPAYKADYEFENGRLVHFRFGLEQP</sequence>
<keyword evidence="2" id="KW-1185">Reference proteome</keyword>